<sequence>MTHQHPIWIAYLVTALRYFIFAGLTYMVFYIWKKQKFGRYKIQPAEPKKSAVSTELKYSISTIFIFATVTLLVLRSPLNEYTRIYKNFSDHSAWYFIFSVFAAIFIHDTYFYWTHRLMHWKYIFPYVHHIHHKSHNPTPLAAFSFHPIEALVEIGVLPLIVLVMPIHPIALGIFGTYMIVLNVIGHLGYELMPESFMQQPVLRLMNTSTHHNMHHHYSKCNYGLYFSVWDRLMGTLHKQYETQFKNIAQRARRANQQQVNKQLNIIDS</sequence>
<keyword evidence="8" id="KW-1185">Reference proteome</keyword>
<proteinExistence type="predicted"/>
<evidence type="ECO:0000259" key="6">
    <source>
        <dbReference type="Pfam" id="PF04116"/>
    </source>
</evidence>
<evidence type="ECO:0000313" key="7">
    <source>
        <dbReference type="EMBL" id="QEC64195.1"/>
    </source>
</evidence>
<dbReference type="RefSeq" id="WP_147032781.1">
    <property type="nucleotide sequence ID" value="NZ_CP042436.1"/>
</dbReference>
<feature type="domain" description="Fatty acid hydroxylase" evidence="6">
    <location>
        <begin position="101"/>
        <end position="235"/>
    </location>
</feature>
<dbReference type="KEGG" id="mgin:FRZ54_16950"/>
<comment type="subcellular location">
    <subcellularLocation>
        <location evidence="1">Membrane</location>
    </subcellularLocation>
</comment>
<feature type="transmembrane region" description="Helical" evidence="5">
    <location>
        <begin position="94"/>
        <end position="113"/>
    </location>
</feature>
<evidence type="ECO:0000256" key="4">
    <source>
        <dbReference type="ARBA" id="ARBA00023136"/>
    </source>
</evidence>
<feature type="transmembrane region" description="Helical" evidence="5">
    <location>
        <begin position="56"/>
        <end position="74"/>
    </location>
</feature>
<dbReference type="PANTHER" id="PTHR11863">
    <property type="entry name" value="STEROL DESATURASE"/>
    <property type="match status" value="1"/>
</dbReference>
<feature type="transmembrane region" description="Helical" evidence="5">
    <location>
        <begin position="140"/>
        <end position="163"/>
    </location>
</feature>
<evidence type="ECO:0000313" key="8">
    <source>
        <dbReference type="Proteomes" id="UP000321479"/>
    </source>
</evidence>
<gene>
    <name evidence="7" type="ORF">FRZ54_16950</name>
</gene>
<evidence type="ECO:0000256" key="5">
    <source>
        <dbReference type="SAM" id="Phobius"/>
    </source>
</evidence>
<evidence type="ECO:0000256" key="1">
    <source>
        <dbReference type="ARBA" id="ARBA00004370"/>
    </source>
</evidence>
<keyword evidence="4 5" id="KW-0472">Membrane</keyword>
<dbReference type="Proteomes" id="UP000321479">
    <property type="component" value="Chromosome"/>
</dbReference>
<keyword evidence="3 5" id="KW-1133">Transmembrane helix</keyword>
<name>A0A5B8UZK2_9SPHI</name>
<dbReference type="AlphaFoldDB" id="A0A5B8UZK2"/>
<organism evidence="7 8">
    <name type="scientific">Mucilaginibacter ginsenosidivorans</name>
    <dbReference type="NCBI Taxonomy" id="398053"/>
    <lineage>
        <taxon>Bacteria</taxon>
        <taxon>Pseudomonadati</taxon>
        <taxon>Bacteroidota</taxon>
        <taxon>Sphingobacteriia</taxon>
        <taxon>Sphingobacteriales</taxon>
        <taxon>Sphingobacteriaceae</taxon>
        <taxon>Mucilaginibacter</taxon>
    </lineage>
</organism>
<dbReference type="InterPro" id="IPR050307">
    <property type="entry name" value="Sterol_Desaturase_Related"/>
</dbReference>
<dbReference type="GO" id="GO:0008610">
    <property type="term" value="P:lipid biosynthetic process"/>
    <property type="evidence" value="ECO:0007669"/>
    <property type="project" value="InterPro"/>
</dbReference>
<evidence type="ECO:0000256" key="3">
    <source>
        <dbReference type="ARBA" id="ARBA00022989"/>
    </source>
</evidence>
<dbReference type="Pfam" id="PF04116">
    <property type="entry name" value="FA_hydroxylase"/>
    <property type="match status" value="1"/>
</dbReference>
<evidence type="ECO:0000256" key="2">
    <source>
        <dbReference type="ARBA" id="ARBA00022692"/>
    </source>
</evidence>
<dbReference type="EMBL" id="CP042436">
    <property type="protein sequence ID" value="QEC64195.1"/>
    <property type="molecule type" value="Genomic_DNA"/>
</dbReference>
<keyword evidence="2 5" id="KW-0812">Transmembrane</keyword>
<dbReference type="GO" id="GO:0016491">
    <property type="term" value="F:oxidoreductase activity"/>
    <property type="evidence" value="ECO:0007669"/>
    <property type="project" value="InterPro"/>
</dbReference>
<accession>A0A5B8UZK2</accession>
<dbReference type="GO" id="GO:0005506">
    <property type="term" value="F:iron ion binding"/>
    <property type="evidence" value="ECO:0007669"/>
    <property type="project" value="InterPro"/>
</dbReference>
<reference evidence="7 8" key="1">
    <citation type="journal article" date="2017" name="Curr. Microbiol.">
        <title>Mucilaginibacter ginsenosidivorans sp. nov., Isolated from Soil of Ginseng Field.</title>
        <authorList>
            <person name="Kim M.M."/>
            <person name="Siddiqi M.Z."/>
            <person name="Im W.T."/>
        </authorList>
    </citation>
    <scope>NUCLEOTIDE SEQUENCE [LARGE SCALE GENOMIC DNA]</scope>
    <source>
        <strain evidence="7 8">Gsoil 3017</strain>
    </source>
</reference>
<feature type="transmembrane region" description="Helical" evidence="5">
    <location>
        <begin position="6"/>
        <end position="32"/>
    </location>
</feature>
<dbReference type="OrthoDB" id="9770329at2"/>
<dbReference type="GO" id="GO:0016020">
    <property type="term" value="C:membrane"/>
    <property type="evidence" value="ECO:0007669"/>
    <property type="project" value="UniProtKB-SubCell"/>
</dbReference>
<dbReference type="InterPro" id="IPR006694">
    <property type="entry name" value="Fatty_acid_hydroxylase"/>
</dbReference>
<protein>
    <submittedName>
        <fullName evidence="7">Sterol desaturase family protein</fullName>
    </submittedName>
</protein>
<feature type="transmembrane region" description="Helical" evidence="5">
    <location>
        <begin position="169"/>
        <end position="189"/>
    </location>
</feature>